<feature type="transmembrane region" description="Helical" evidence="2">
    <location>
        <begin position="71"/>
        <end position="90"/>
    </location>
</feature>
<keyword evidence="2" id="KW-0812">Transmembrane</keyword>
<protein>
    <submittedName>
        <fullName evidence="3">DUF2304 domain-containing protein</fullName>
    </submittedName>
</protein>
<feature type="coiled-coil region" evidence="1">
    <location>
        <begin position="90"/>
        <end position="117"/>
    </location>
</feature>
<dbReference type="Pfam" id="PF10066">
    <property type="entry name" value="DUF2304"/>
    <property type="match status" value="1"/>
</dbReference>
<evidence type="ECO:0000256" key="2">
    <source>
        <dbReference type="SAM" id="Phobius"/>
    </source>
</evidence>
<accession>A0ABV6DRJ5</accession>
<feature type="transmembrane region" description="Helical" evidence="2">
    <location>
        <begin position="6"/>
        <end position="22"/>
    </location>
</feature>
<keyword evidence="2" id="KW-0472">Membrane</keyword>
<keyword evidence="4" id="KW-1185">Reference proteome</keyword>
<feature type="transmembrane region" description="Helical" evidence="2">
    <location>
        <begin position="34"/>
        <end position="51"/>
    </location>
</feature>
<evidence type="ECO:0000313" key="3">
    <source>
        <dbReference type="EMBL" id="MFC0215193.1"/>
    </source>
</evidence>
<comment type="caution">
    <text evidence="3">The sequence shown here is derived from an EMBL/GenBank/DDBJ whole genome shotgun (WGS) entry which is preliminary data.</text>
</comment>
<dbReference type="Proteomes" id="UP001589776">
    <property type="component" value="Unassembled WGS sequence"/>
</dbReference>
<gene>
    <name evidence="3" type="ORF">ACFFK0_22635</name>
</gene>
<evidence type="ECO:0000313" key="4">
    <source>
        <dbReference type="Proteomes" id="UP001589776"/>
    </source>
</evidence>
<dbReference type="InterPro" id="IPR019277">
    <property type="entry name" value="DUF2304"/>
</dbReference>
<keyword evidence="1" id="KW-0175">Coiled coil</keyword>
<proteinExistence type="predicted"/>
<reference evidence="3 4" key="1">
    <citation type="submission" date="2024-09" db="EMBL/GenBank/DDBJ databases">
        <authorList>
            <person name="Sun Q."/>
            <person name="Mori K."/>
        </authorList>
    </citation>
    <scope>NUCLEOTIDE SEQUENCE [LARGE SCALE GENOMIC DNA]</scope>
    <source>
        <strain evidence="3 4">CCM 7759</strain>
    </source>
</reference>
<organism evidence="3 4">
    <name type="scientific">Paenibacillus chartarius</name>
    <dbReference type="NCBI Taxonomy" id="747481"/>
    <lineage>
        <taxon>Bacteria</taxon>
        <taxon>Bacillati</taxon>
        <taxon>Bacillota</taxon>
        <taxon>Bacilli</taxon>
        <taxon>Bacillales</taxon>
        <taxon>Paenibacillaceae</taxon>
        <taxon>Paenibacillus</taxon>
    </lineage>
</organism>
<sequence length="122" mass="14059">MVPLKLQMILIALTAISFLYILNMIKKYKLELKYTLLWIAIIVVLFFLSLFPNLLKVLSGIVGIEVPSNTLFLFGIISVYLITFTCTVSLSRFSNRVRELTQELALLKDKVERLEKKDCETK</sequence>
<keyword evidence="2" id="KW-1133">Transmembrane helix</keyword>
<evidence type="ECO:0000256" key="1">
    <source>
        <dbReference type="SAM" id="Coils"/>
    </source>
</evidence>
<dbReference type="EMBL" id="JBHLWN010000085">
    <property type="protein sequence ID" value="MFC0215193.1"/>
    <property type="molecule type" value="Genomic_DNA"/>
</dbReference>
<name>A0ABV6DRJ5_9BACL</name>
<dbReference type="RefSeq" id="WP_377472639.1">
    <property type="nucleotide sequence ID" value="NZ_JBHLWN010000085.1"/>
</dbReference>